<dbReference type="Pfam" id="PF08728">
    <property type="entry name" value="CRT10"/>
    <property type="match status" value="2"/>
</dbReference>
<evidence type="ECO:0008006" key="4">
    <source>
        <dbReference type="Google" id="ProtNLM"/>
    </source>
</evidence>
<proteinExistence type="predicted"/>
<dbReference type="Proteomes" id="UP000799772">
    <property type="component" value="Unassembled WGS sequence"/>
</dbReference>
<dbReference type="OrthoDB" id="5591786at2759"/>
<protein>
    <recommendedName>
        <fullName evidence="4">CRT10-domain-containing protein</fullName>
    </recommendedName>
</protein>
<sequence length="640" mass="71804">MSERAFKEIPVAFTSAQPSSERFNSGFLEDNPSFRISKWRANLSALSQVYNLYFICCGSNIQVYEPSFPKQKLSDTPVLILQPEPSAPNLSGYIDRHNSHSITRLLVDFLGSEEIVLVTCDDGDVIGYRTAAIKRAIERRSQPDCEKSNVGDEVKPFWQKNMGISAWGLSVHREARMIAVSANTRQVTVFAFALVEDVMFLGEAPDWPHKRQYDHTIRLPQVQDNIPSVAFCNTGDDTLGQFLLATDIEGNLHLFDVHNQLLVRTVKCAFCALVNHRCLCDGNSVYRSFPHALWGAIWLDRRSFSKQPDIRTATGSRNLSDEELNKHWILDISRTAGEVRDASLEYIPGQRPTTPRRENNDISDRSSNTSTPQSLPQDNNHIPAIADLALSATFQNPWGDDALGVPVSDDDEDEDDDEEEEDDSDSDPPLRQRLHYLPYMEPSMAPIFAQSPSCPIMQLSLREITLFQPHTMTPDSDGDATPAAQAHPPEVYLRRPLYQHVPSMPARPFFNSDSMSHFARLSLTAYIPDIGVVLAGSPEGRVAVLSLTQTQVEVEARLTPFFSMRLDWILPLRSQERSGQRPEQLLLGLAVGPVQGMLGRGGKVRRWRVLLTYEGHNVLAYEIARPRARDGKERASVLVV</sequence>
<feature type="compositionally biased region" description="Acidic residues" evidence="1">
    <location>
        <begin position="408"/>
        <end position="426"/>
    </location>
</feature>
<feature type="region of interest" description="Disordered" evidence="1">
    <location>
        <begin position="397"/>
        <end position="431"/>
    </location>
</feature>
<accession>A0A9P4IDQ0</accession>
<reference evidence="2" key="1">
    <citation type="journal article" date="2020" name="Stud. Mycol.">
        <title>101 Dothideomycetes genomes: a test case for predicting lifestyles and emergence of pathogens.</title>
        <authorList>
            <person name="Haridas S."/>
            <person name="Albert R."/>
            <person name="Binder M."/>
            <person name="Bloem J."/>
            <person name="Labutti K."/>
            <person name="Salamov A."/>
            <person name="Andreopoulos B."/>
            <person name="Baker S."/>
            <person name="Barry K."/>
            <person name="Bills G."/>
            <person name="Bluhm B."/>
            <person name="Cannon C."/>
            <person name="Castanera R."/>
            <person name="Culley D."/>
            <person name="Daum C."/>
            <person name="Ezra D."/>
            <person name="Gonzalez J."/>
            <person name="Henrissat B."/>
            <person name="Kuo A."/>
            <person name="Liang C."/>
            <person name="Lipzen A."/>
            <person name="Lutzoni F."/>
            <person name="Magnuson J."/>
            <person name="Mondo S."/>
            <person name="Nolan M."/>
            <person name="Ohm R."/>
            <person name="Pangilinan J."/>
            <person name="Park H.-J."/>
            <person name="Ramirez L."/>
            <person name="Alfaro M."/>
            <person name="Sun H."/>
            <person name="Tritt A."/>
            <person name="Yoshinaga Y."/>
            <person name="Zwiers L.-H."/>
            <person name="Turgeon B."/>
            <person name="Goodwin S."/>
            <person name="Spatafora J."/>
            <person name="Crous P."/>
            <person name="Grigoriev I."/>
        </authorList>
    </citation>
    <scope>NUCLEOTIDE SEQUENCE</scope>
    <source>
        <strain evidence="2">CBS 133067</strain>
    </source>
</reference>
<name>A0A9P4IDQ0_9PEZI</name>
<keyword evidence="3" id="KW-1185">Reference proteome</keyword>
<feature type="region of interest" description="Disordered" evidence="1">
    <location>
        <begin position="341"/>
        <end position="380"/>
    </location>
</feature>
<evidence type="ECO:0000313" key="2">
    <source>
        <dbReference type="EMBL" id="KAF2097448.1"/>
    </source>
</evidence>
<evidence type="ECO:0000313" key="3">
    <source>
        <dbReference type="Proteomes" id="UP000799772"/>
    </source>
</evidence>
<organism evidence="2 3">
    <name type="scientific">Rhizodiscina lignyota</name>
    <dbReference type="NCBI Taxonomy" id="1504668"/>
    <lineage>
        <taxon>Eukaryota</taxon>
        <taxon>Fungi</taxon>
        <taxon>Dikarya</taxon>
        <taxon>Ascomycota</taxon>
        <taxon>Pezizomycotina</taxon>
        <taxon>Dothideomycetes</taxon>
        <taxon>Pleosporomycetidae</taxon>
        <taxon>Aulographales</taxon>
        <taxon>Rhizodiscinaceae</taxon>
        <taxon>Rhizodiscina</taxon>
    </lineage>
</organism>
<dbReference type="InterPro" id="IPR014839">
    <property type="entry name" value="Crt10"/>
</dbReference>
<dbReference type="AlphaFoldDB" id="A0A9P4IDQ0"/>
<comment type="caution">
    <text evidence="2">The sequence shown here is derived from an EMBL/GenBank/DDBJ whole genome shotgun (WGS) entry which is preliminary data.</text>
</comment>
<dbReference type="EMBL" id="ML978128">
    <property type="protein sequence ID" value="KAF2097448.1"/>
    <property type="molecule type" value="Genomic_DNA"/>
</dbReference>
<dbReference type="SUPFAM" id="SSF50978">
    <property type="entry name" value="WD40 repeat-like"/>
    <property type="match status" value="1"/>
</dbReference>
<dbReference type="InterPro" id="IPR036322">
    <property type="entry name" value="WD40_repeat_dom_sf"/>
</dbReference>
<feature type="compositionally biased region" description="Basic and acidic residues" evidence="1">
    <location>
        <begin position="355"/>
        <end position="364"/>
    </location>
</feature>
<gene>
    <name evidence="2" type="ORF">NA57DRAFT_58034</name>
</gene>
<feature type="compositionally biased region" description="Polar residues" evidence="1">
    <location>
        <begin position="365"/>
        <end position="380"/>
    </location>
</feature>
<evidence type="ECO:0000256" key="1">
    <source>
        <dbReference type="SAM" id="MobiDB-lite"/>
    </source>
</evidence>